<keyword evidence="7" id="KW-1185">Reference proteome</keyword>
<dbReference type="Proteomes" id="UP000053317">
    <property type="component" value="Unassembled WGS sequence"/>
</dbReference>
<dbReference type="InterPro" id="IPR013633">
    <property type="entry name" value="NRDE-2"/>
</dbReference>
<accession>A0A0G2EQQ1</accession>
<evidence type="ECO:0000256" key="4">
    <source>
        <dbReference type="ARBA" id="ARBA00023242"/>
    </source>
</evidence>
<dbReference type="GO" id="GO:0071013">
    <property type="term" value="C:catalytic step 2 spliceosome"/>
    <property type="evidence" value="ECO:0007669"/>
    <property type="project" value="TreeGrafter"/>
</dbReference>
<keyword evidence="3" id="KW-0677">Repeat</keyword>
<dbReference type="PANTHER" id="PTHR13471">
    <property type="entry name" value="TETRATRICOPEPTIDE-LIKE HELICAL"/>
    <property type="match status" value="1"/>
</dbReference>
<comment type="caution">
    <text evidence="6">The sequence shown here is derived from an EMBL/GenBank/DDBJ whole genome shotgun (WGS) entry which is preliminary data.</text>
</comment>
<evidence type="ECO:0000256" key="3">
    <source>
        <dbReference type="ARBA" id="ARBA00022737"/>
    </source>
</evidence>
<feature type="compositionally biased region" description="Basic and acidic residues" evidence="5">
    <location>
        <begin position="18"/>
        <end position="69"/>
    </location>
</feature>
<keyword evidence="4" id="KW-0539">Nucleus</keyword>
<dbReference type="Gene3D" id="1.25.40.10">
    <property type="entry name" value="Tetratricopeptide repeat domain"/>
    <property type="match status" value="1"/>
</dbReference>
<dbReference type="EMBL" id="LCWF01000059">
    <property type="protein sequence ID" value="KKY24461.1"/>
    <property type="molecule type" value="Genomic_DNA"/>
</dbReference>
<dbReference type="InterPro" id="IPR011990">
    <property type="entry name" value="TPR-like_helical_dom_sf"/>
</dbReference>
<feature type="compositionally biased region" description="Basic and acidic residues" evidence="5">
    <location>
        <begin position="178"/>
        <end position="188"/>
    </location>
</feature>
<evidence type="ECO:0008006" key="8">
    <source>
        <dbReference type="Google" id="ProtNLM"/>
    </source>
</evidence>
<dbReference type="SMART" id="SM00386">
    <property type="entry name" value="HAT"/>
    <property type="match status" value="2"/>
</dbReference>
<evidence type="ECO:0000256" key="5">
    <source>
        <dbReference type="SAM" id="MobiDB-lite"/>
    </source>
</evidence>
<dbReference type="InterPro" id="IPR003107">
    <property type="entry name" value="HAT"/>
</dbReference>
<feature type="region of interest" description="Disordered" evidence="5">
    <location>
        <begin position="1"/>
        <end position="84"/>
    </location>
</feature>
<evidence type="ECO:0000256" key="1">
    <source>
        <dbReference type="ARBA" id="ARBA00004123"/>
    </source>
</evidence>
<evidence type="ECO:0000313" key="6">
    <source>
        <dbReference type="EMBL" id="KKY24461.1"/>
    </source>
</evidence>
<name>A0A0G2EQQ1_PHACM</name>
<dbReference type="AlphaFoldDB" id="A0A0G2EQQ1"/>
<organism evidence="6 7">
    <name type="scientific">Phaeomoniella chlamydospora</name>
    <name type="common">Phaeoacremonium chlamydosporum</name>
    <dbReference type="NCBI Taxonomy" id="158046"/>
    <lineage>
        <taxon>Eukaryota</taxon>
        <taxon>Fungi</taxon>
        <taxon>Dikarya</taxon>
        <taxon>Ascomycota</taxon>
        <taxon>Pezizomycotina</taxon>
        <taxon>Eurotiomycetes</taxon>
        <taxon>Chaetothyriomycetidae</taxon>
        <taxon>Phaeomoniellales</taxon>
        <taxon>Phaeomoniellaceae</taxon>
        <taxon>Phaeomoniella</taxon>
    </lineage>
</organism>
<evidence type="ECO:0000256" key="2">
    <source>
        <dbReference type="ARBA" id="ARBA00009265"/>
    </source>
</evidence>
<comment type="similarity">
    <text evidence="2">Belongs to the NRDE2 family.</text>
</comment>
<proteinExistence type="inferred from homology"/>
<gene>
    <name evidence="6" type="ORF">UCRPC4_g02419</name>
</gene>
<dbReference type="GO" id="GO:0031048">
    <property type="term" value="P:regulatory ncRNA-mediated heterochromatin formation"/>
    <property type="evidence" value="ECO:0007669"/>
    <property type="project" value="TreeGrafter"/>
</dbReference>
<feature type="region of interest" description="Disordered" evidence="5">
    <location>
        <begin position="178"/>
        <end position="215"/>
    </location>
</feature>
<reference evidence="6 7" key="2">
    <citation type="submission" date="2015-05" db="EMBL/GenBank/DDBJ databases">
        <authorList>
            <person name="Morales-Cruz A."/>
            <person name="Amrine K.C."/>
            <person name="Cantu D."/>
        </authorList>
    </citation>
    <scope>NUCLEOTIDE SEQUENCE [LARGE SCALE GENOMIC DNA]</scope>
    <source>
        <strain evidence="6">UCRPC4</strain>
    </source>
</reference>
<evidence type="ECO:0000313" key="7">
    <source>
        <dbReference type="Proteomes" id="UP000053317"/>
    </source>
</evidence>
<reference evidence="6 7" key="1">
    <citation type="submission" date="2015-05" db="EMBL/GenBank/DDBJ databases">
        <title>Distinctive expansion of gene families associated with plant cell wall degradation and secondary metabolism in the genomes of grapevine trunk pathogens.</title>
        <authorList>
            <person name="Lawrence D.P."/>
            <person name="Travadon R."/>
            <person name="Rolshausen P.E."/>
            <person name="Baumgartner K."/>
        </authorList>
    </citation>
    <scope>NUCLEOTIDE SEQUENCE [LARGE SCALE GENOMIC DNA]</scope>
    <source>
        <strain evidence="6">UCRPC4</strain>
    </source>
</reference>
<dbReference type="GO" id="GO:0006396">
    <property type="term" value="P:RNA processing"/>
    <property type="evidence" value="ECO:0007669"/>
    <property type="project" value="InterPro"/>
</dbReference>
<dbReference type="OrthoDB" id="297219at2759"/>
<sequence>MPSVPKFASFKPRTPLETAERLPDSEKDQADNGPRRRSHEGGNLDRRNGHSSYETRRRKDQPDRQHRSDANSTHGRRSQERIDQSDNLADGIFFQDRLGDPDNVIYGKLHRYAIPRYRQRGYGNILGLDRQFRMASVEDEGSRLVSSKLVDDTARPHLQSLTSVNYQLDPMFIRAKDKTSHMSSEDSSRNFIALEGEGQRKRRRTDSESSTENNLSLVRREKKFPNASEIRSFERSAQALENDEQEDLLEAVPAQSADLNFEDPEKAARLRLHELHQAVKGKATNLDAWMTLINHHDQTSFGSTKSISNSEKIALADIKLSLYEEALVKVKESAHRETLVLGMLKEGAKIWDTRKLASKWQRILQENTKSPRLWLEYLEFFNTNILVYRYDTCRSLFLEAAKAIHTSDDEKKNLYLVYVFLRMTRTMHDSGFTEYSLALWQAILEITFLGPQTLSYSQRRDYFTRFWESEAPRIGEVGAKGWRYWMNENEKTDVEPVSDDLGSPLDGHNLFATWSKAEVYREKTAEFPARTLDDVAEDDPYRVILFSDLEDTLDAFRLDKLENTSVLIEAFLKFCDLPPMERAYEQSIPWTDDQLLRTSLFCASNDIPYEQLDFFLGASDTSSLFSATEWMSVWPKRFIDTAATKLWKQRALQLLVENMPLNDRFAEYVIGYVFSIDPKESRKYAKATLKRRSSSLRLYNAYALLELRIGNIETAERTWSTALSMSKQFAEEEQKTDILLWDTWIWECLDRGKITKAMELILSIPVGSVDLKAQDDTVEAKQSTRLLKTRRHLQSLISHSTTFKTDLLPHYLSCLSLLEYLHNAESLPIALSQYTPDHYPNASIAQSIARLLHYHWTTHPYSPSYKLSTSTLFNLLQYHPSNTILLNLHTRLTHHINLFDRLRSTSPPPTTLTTHLHKIRLELQRPTYGGGTSNSIRSAFENALSSYPHSPLLYTLYLRFELQNSLEKATQLYHRGLRLLPWHKGFAMLGFIQDRLREKLEMGNELRSIWEGMGERGMRMRVGIEDLLEERDGD</sequence>
<dbReference type="PANTHER" id="PTHR13471:SF0">
    <property type="entry name" value="NUCLEAR EXOSOME REGULATOR NRDE2"/>
    <property type="match status" value="1"/>
</dbReference>
<dbReference type="Pfam" id="PF08424">
    <property type="entry name" value="NRDE-2"/>
    <property type="match status" value="1"/>
</dbReference>
<protein>
    <recommendedName>
        <fullName evidence="8">DUF1740-domain-containing protein</fullName>
    </recommendedName>
</protein>
<dbReference type="GO" id="GO:1902369">
    <property type="term" value="P:negative regulation of RNA catabolic process"/>
    <property type="evidence" value="ECO:0007669"/>
    <property type="project" value="TreeGrafter"/>
</dbReference>
<comment type="subcellular location">
    <subcellularLocation>
        <location evidence="1">Nucleus</location>
    </subcellularLocation>
</comment>